<dbReference type="InterPro" id="IPR011701">
    <property type="entry name" value="MFS"/>
</dbReference>
<feature type="transmembrane region" description="Helical" evidence="1">
    <location>
        <begin position="46"/>
        <end position="66"/>
    </location>
</feature>
<keyword evidence="1" id="KW-0812">Transmembrane</keyword>
<keyword evidence="1" id="KW-1133">Transmembrane helix</keyword>
<dbReference type="Gene3D" id="1.20.1250.20">
    <property type="entry name" value="MFS general substrate transporter like domains"/>
    <property type="match status" value="1"/>
</dbReference>
<reference evidence="2 3" key="1">
    <citation type="journal article" date="2016" name="Nat. Commun.">
        <title>Thousands of microbial genomes shed light on interconnected biogeochemical processes in an aquifer system.</title>
        <authorList>
            <person name="Anantharaman K."/>
            <person name="Brown C.T."/>
            <person name="Hug L.A."/>
            <person name="Sharon I."/>
            <person name="Castelle C.J."/>
            <person name="Probst A.J."/>
            <person name="Thomas B.C."/>
            <person name="Singh A."/>
            <person name="Wilkins M.J."/>
            <person name="Karaoz U."/>
            <person name="Brodie E.L."/>
            <person name="Williams K.H."/>
            <person name="Hubbard S.S."/>
            <person name="Banfield J.F."/>
        </authorList>
    </citation>
    <scope>NUCLEOTIDE SEQUENCE [LARGE SCALE GENOMIC DNA]</scope>
</reference>
<feature type="transmembrane region" description="Helical" evidence="1">
    <location>
        <begin position="166"/>
        <end position="187"/>
    </location>
</feature>
<dbReference type="AlphaFoldDB" id="A0A1G2EXJ8"/>
<evidence type="ECO:0000256" key="1">
    <source>
        <dbReference type="SAM" id="Phobius"/>
    </source>
</evidence>
<dbReference type="Pfam" id="PF07690">
    <property type="entry name" value="MFS_1"/>
    <property type="match status" value="1"/>
</dbReference>
<dbReference type="SUPFAM" id="SSF103473">
    <property type="entry name" value="MFS general substrate transporter"/>
    <property type="match status" value="1"/>
</dbReference>
<dbReference type="EMBL" id="MHMQ01000019">
    <property type="protein sequence ID" value="OGZ30493.1"/>
    <property type="molecule type" value="Genomic_DNA"/>
</dbReference>
<evidence type="ECO:0008006" key="4">
    <source>
        <dbReference type="Google" id="ProtNLM"/>
    </source>
</evidence>
<keyword evidence="1" id="KW-0472">Membrane</keyword>
<dbReference type="InterPro" id="IPR036259">
    <property type="entry name" value="MFS_trans_sf"/>
</dbReference>
<sequence length="212" mass="22983">MPFGVSRAIYILTSADILVISAYSFIMPLFAVFVTGQIEGATVATVGFYTAIYWIVKSIVQVPIAWYLDKKEGEVDEFFALIAGYLIAAGVAFGYILASNVWHIYLLEGILGIADALGVPSYLSIFSRHLDRARENMEWTFRSVGVGLAAAGAGALAGILVQNFGFNSVFIIGGALSLISAFSLLFLRPYLKTTDGRSMIYQISKPPTKKSV</sequence>
<comment type="caution">
    <text evidence="2">The sequence shown here is derived from an EMBL/GenBank/DDBJ whole genome shotgun (WGS) entry which is preliminary data.</text>
</comment>
<organism evidence="2 3">
    <name type="scientific">Candidatus Niyogibacteria bacterium RIFCSPLOWO2_01_FULL_45_48</name>
    <dbReference type="NCBI Taxonomy" id="1801724"/>
    <lineage>
        <taxon>Bacteria</taxon>
        <taxon>Candidatus Niyogiibacteriota</taxon>
    </lineage>
</organism>
<feature type="transmembrane region" description="Helical" evidence="1">
    <location>
        <begin position="9"/>
        <end position="34"/>
    </location>
</feature>
<name>A0A1G2EXJ8_9BACT</name>
<feature type="transmembrane region" description="Helical" evidence="1">
    <location>
        <begin position="139"/>
        <end position="160"/>
    </location>
</feature>
<proteinExistence type="predicted"/>
<evidence type="ECO:0000313" key="2">
    <source>
        <dbReference type="EMBL" id="OGZ30493.1"/>
    </source>
</evidence>
<feature type="transmembrane region" description="Helical" evidence="1">
    <location>
        <begin position="104"/>
        <end position="127"/>
    </location>
</feature>
<evidence type="ECO:0000313" key="3">
    <source>
        <dbReference type="Proteomes" id="UP000177486"/>
    </source>
</evidence>
<dbReference type="GO" id="GO:0022857">
    <property type="term" value="F:transmembrane transporter activity"/>
    <property type="evidence" value="ECO:0007669"/>
    <property type="project" value="InterPro"/>
</dbReference>
<gene>
    <name evidence="2" type="ORF">A2931_00195</name>
</gene>
<accession>A0A1G2EXJ8</accession>
<protein>
    <recommendedName>
        <fullName evidence="4">Major facilitator superfamily (MFS) profile domain-containing protein</fullName>
    </recommendedName>
</protein>
<feature type="transmembrane region" description="Helical" evidence="1">
    <location>
        <begin position="78"/>
        <end position="98"/>
    </location>
</feature>
<dbReference type="Proteomes" id="UP000177486">
    <property type="component" value="Unassembled WGS sequence"/>
</dbReference>